<dbReference type="GO" id="GO:0016829">
    <property type="term" value="F:lyase activity"/>
    <property type="evidence" value="ECO:0007669"/>
    <property type="project" value="UniProtKB-KW"/>
</dbReference>
<protein>
    <submittedName>
        <fullName evidence="1">DNA-(Apurinic or apyrimidinic site) lyase 2</fullName>
    </submittedName>
</protein>
<name>A0A699K2L9_TANCI</name>
<proteinExistence type="predicted"/>
<organism evidence="1">
    <name type="scientific">Tanacetum cinerariifolium</name>
    <name type="common">Dalmatian daisy</name>
    <name type="synonym">Chrysanthemum cinerariifolium</name>
    <dbReference type="NCBI Taxonomy" id="118510"/>
    <lineage>
        <taxon>Eukaryota</taxon>
        <taxon>Viridiplantae</taxon>
        <taxon>Streptophyta</taxon>
        <taxon>Embryophyta</taxon>
        <taxon>Tracheophyta</taxon>
        <taxon>Spermatophyta</taxon>
        <taxon>Magnoliopsida</taxon>
        <taxon>eudicotyledons</taxon>
        <taxon>Gunneridae</taxon>
        <taxon>Pentapetalae</taxon>
        <taxon>asterids</taxon>
        <taxon>campanulids</taxon>
        <taxon>Asterales</taxon>
        <taxon>Asteraceae</taxon>
        <taxon>Asteroideae</taxon>
        <taxon>Anthemideae</taxon>
        <taxon>Anthemidinae</taxon>
        <taxon>Tanacetum</taxon>
    </lineage>
</organism>
<keyword evidence="1" id="KW-0456">Lyase</keyword>
<dbReference type="EMBL" id="BKCJ010477504">
    <property type="protein sequence ID" value="GFA73249.1"/>
    <property type="molecule type" value="Genomic_DNA"/>
</dbReference>
<evidence type="ECO:0000313" key="1">
    <source>
        <dbReference type="EMBL" id="GFA73249.1"/>
    </source>
</evidence>
<reference evidence="1" key="1">
    <citation type="journal article" date="2019" name="Sci. Rep.">
        <title>Draft genome of Tanacetum cinerariifolium, the natural source of mosquito coil.</title>
        <authorList>
            <person name="Yamashiro T."/>
            <person name="Shiraishi A."/>
            <person name="Satake H."/>
            <person name="Nakayama K."/>
        </authorList>
    </citation>
    <scope>NUCLEOTIDE SEQUENCE</scope>
</reference>
<accession>A0A699K2L9</accession>
<gene>
    <name evidence="1" type="ORF">Tci_645221</name>
</gene>
<comment type="caution">
    <text evidence="1">The sequence shown here is derived from an EMBL/GenBank/DDBJ whole genome shotgun (WGS) entry which is preliminary data.</text>
</comment>
<dbReference type="PANTHER" id="PTHR33248">
    <property type="entry name" value="ZINC ION-BINDING PROTEIN"/>
    <property type="match status" value="1"/>
</dbReference>
<dbReference type="AlphaFoldDB" id="A0A699K2L9"/>
<sequence length="131" mass="15346">MSTSSSSNQSHVRNLPTHCNCGIHLAKRVSWTKRNPCYHFLVCSKPSFFLDKCDAFYWIDGELQVAWYKHAMYKIYLSMNGDQRDVSVEEINKHELGILTQEGLAYDEAEFENYKARMVLQLRREQSKYAV</sequence>